<dbReference type="PANTHER" id="PTHR44472">
    <property type="entry name" value="DDB1- AND CUL4-ASSOCIATED FACTOR 4-RELATED"/>
    <property type="match status" value="1"/>
</dbReference>
<evidence type="ECO:0000256" key="1">
    <source>
        <dbReference type="ARBA" id="ARBA00022574"/>
    </source>
</evidence>
<dbReference type="GO" id="GO:0080008">
    <property type="term" value="C:Cul4-RING E3 ubiquitin ligase complex"/>
    <property type="evidence" value="ECO:0007669"/>
    <property type="project" value="TreeGrafter"/>
</dbReference>
<evidence type="ECO:0000313" key="4">
    <source>
        <dbReference type="Proteomes" id="UP000696280"/>
    </source>
</evidence>
<dbReference type="Proteomes" id="UP000696280">
    <property type="component" value="Unassembled WGS sequence"/>
</dbReference>
<name>A0A9N9KWN1_9HELO</name>
<evidence type="ECO:0000313" key="3">
    <source>
        <dbReference type="EMBL" id="CAG8953983.1"/>
    </source>
</evidence>
<comment type="caution">
    <text evidence="3">The sequence shown here is derived from an EMBL/GenBank/DDBJ whole genome shotgun (WGS) entry which is preliminary data.</text>
</comment>
<organism evidence="3 4">
    <name type="scientific">Hymenoscyphus fraxineus</name>
    <dbReference type="NCBI Taxonomy" id="746836"/>
    <lineage>
        <taxon>Eukaryota</taxon>
        <taxon>Fungi</taxon>
        <taxon>Dikarya</taxon>
        <taxon>Ascomycota</taxon>
        <taxon>Pezizomycotina</taxon>
        <taxon>Leotiomycetes</taxon>
        <taxon>Helotiales</taxon>
        <taxon>Helotiaceae</taxon>
        <taxon>Hymenoscyphus</taxon>
    </lineage>
</organism>
<gene>
    <name evidence="3" type="ORF">HYFRA_00009082</name>
</gene>
<dbReference type="EMBL" id="CAJVRL010000055">
    <property type="protein sequence ID" value="CAG8953983.1"/>
    <property type="molecule type" value="Genomic_DNA"/>
</dbReference>
<dbReference type="InterPro" id="IPR015943">
    <property type="entry name" value="WD40/YVTN_repeat-like_dom_sf"/>
</dbReference>
<keyword evidence="2" id="KW-0677">Repeat</keyword>
<evidence type="ECO:0000256" key="2">
    <source>
        <dbReference type="ARBA" id="ARBA00022737"/>
    </source>
</evidence>
<dbReference type="Gene3D" id="2.130.10.10">
    <property type="entry name" value="YVTN repeat-like/Quinoprotein amine dehydrogenase"/>
    <property type="match status" value="1"/>
</dbReference>
<dbReference type="SUPFAM" id="SSF50978">
    <property type="entry name" value="WD40 repeat-like"/>
    <property type="match status" value="1"/>
</dbReference>
<sequence>MQDIPGYYFDVEKNRYFKEQKGAPAEKAFSSHDIKRRKLRDEYSSLSDASANSRRAKIIETSISGGFLSRELGLGNHPKVPEIFAAGLKPSRNVYEFDSSLEVDDAIFDVEYRENKTVAGSITVECRIAYNSGMVRSYWRDQVSRFDFKMGRRSLTYLHGQDGTPSSMSSNKECSRHLTTVMTDNSLVGIVINSSRDPDQEQTEDQHPIVMAGPGYSRGNHTNVFSSAPANNNPSIYFACGTSHGILSIDKNLSPSWITPAKDSKTGRLPESCPKDIFALQFLSEAPSVLLSGGREGLLQISDMRVPHPFQDNVDYIYHPSTIAHIKQLDTHRIIVAGLNSSLCQYDLRYRGKDKLKRVPVNSQNRFQQVGHWHRYATRPIVEYPEYFNTATIRCGFDVDIASGIVAASQEQDEQHPAIQLFSLNGGHVLKSALQTDPHTRPTRNYDGDHIRCLRLARDTENGMKSLYFTTKDQIHHYSWEHLGCDEA</sequence>
<proteinExistence type="predicted"/>
<dbReference type="InterPro" id="IPR036322">
    <property type="entry name" value="WD40_repeat_dom_sf"/>
</dbReference>
<protein>
    <recommendedName>
        <fullName evidence="5">Myocyte-specific enhancer factor 2d</fullName>
    </recommendedName>
</protein>
<dbReference type="AlphaFoldDB" id="A0A9N9KWN1"/>
<dbReference type="PANTHER" id="PTHR44472:SF1">
    <property type="entry name" value="DDB1 AND CUL4 ASSOCIATED FACTOR 4"/>
    <property type="match status" value="1"/>
</dbReference>
<accession>A0A9N9KWN1</accession>
<dbReference type="OrthoDB" id="128867at2759"/>
<keyword evidence="4" id="KW-1185">Reference proteome</keyword>
<dbReference type="InterPro" id="IPR052254">
    <property type="entry name" value="CUL4-DDB1_E3_ligase_receptor"/>
</dbReference>
<evidence type="ECO:0008006" key="5">
    <source>
        <dbReference type="Google" id="ProtNLM"/>
    </source>
</evidence>
<keyword evidence="1" id="KW-0853">WD repeat</keyword>
<reference evidence="3" key="1">
    <citation type="submission" date="2021-07" db="EMBL/GenBank/DDBJ databases">
        <authorList>
            <person name="Durling M."/>
        </authorList>
    </citation>
    <scope>NUCLEOTIDE SEQUENCE</scope>
</reference>